<sequence>MSRIFMFVSAQMTTTCGMCGKWGRDIPFFSTSCINFERLFSFRDFSRPYNIGKILANFWASSFMAATRL</sequence>
<dbReference type="Proteomes" id="UP000054928">
    <property type="component" value="Unassembled WGS sequence"/>
</dbReference>
<dbReference type="RefSeq" id="XP_036263212.1">
    <property type="nucleotide sequence ID" value="XM_036407518.1"/>
</dbReference>
<evidence type="ECO:0000313" key="1">
    <source>
        <dbReference type="EMBL" id="CEG42275.1"/>
    </source>
</evidence>
<keyword evidence="2" id="KW-1185">Reference proteome</keyword>
<proteinExistence type="predicted"/>
<name>A0A0N7L5S3_PLAHL</name>
<evidence type="ECO:0000313" key="2">
    <source>
        <dbReference type="Proteomes" id="UP000054928"/>
    </source>
</evidence>
<reference evidence="2" key="1">
    <citation type="submission" date="2014-09" db="EMBL/GenBank/DDBJ databases">
        <authorList>
            <person name="Sharma Rahul"/>
            <person name="Thines Marco"/>
        </authorList>
    </citation>
    <scope>NUCLEOTIDE SEQUENCE [LARGE SCALE GENOMIC DNA]</scope>
</reference>
<dbReference type="EMBL" id="CCYD01000610">
    <property type="protein sequence ID" value="CEG42275.1"/>
    <property type="molecule type" value="Genomic_DNA"/>
</dbReference>
<dbReference type="AlphaFoldDB" id="A0A0N7L5S3"/>
<dbReference type="GeneID" id="59052622"/>
<organism evidence="1 2">
    <name type="scientific">Plasmopara halstedii</name>
    <name type="common">Downy mildew of sunflower</name>
    <dbReference type="NCBI Taxonomy" id="4781"/>
    <lineage>
        <taxon>Eukaryota</taxon>
        <taxon>Sar</taxon>
        <taxon>Stramenopiles</taxon>
        <taxon>Oomycota</taxon>
        <taxon>Peronosporomycetes</taxon>
        <taxon>Peronosporales</taxon>
        <taxon>Peronosporaceae</taxon>
        <taxon>Plasmopara</taxon>
    </lineage>
</organism>
<protein>
    <submittedName>
        <fullName evidence="1">Uncharacterized protein</fullName>
    </submittedName>
</protein>
<accession>A0A0N7L5S3</accession>